<dbReference type="InterPro" id="IPR048330">
    <property type="entry name" value="PcRGLX/YetA_2nd"/>
</dbReference>
<comment type="caution">
    <text evidence="4">The sequence shown here is derived from an EMBL/GenBank/DDBJ whole genome shotgun (WGS) entry which is preliminary data.</text>
</comment>
<evidence type="ECO:0008006" key="6">
    <source>
        <dbReference type="Google" id="ProtNLM"/>
    </source>
</evidence>
<proteinExistence type="predicted"/>
<gene>
    <name evidence="4" type="ORF">TresaDRAFT_1600</name>
</gene>
<protein>
    <recommendedName>
        <fullName evidence="6">Tat pathway signal sequence domain protein</fullName>
    </recommendedName>
</protein>
<organism evidence="4 5">
    <name type="scientific">Treponema saccharophilum DSM 2985</name>
    <dbReference type="NCBI Taxonomy" id="907348"/>
    <lineage>
        <taxon>Bacteria</taxon>
        <taxon>Pseudomonadati</taxon>
        <taxon>Spirochaetota</taxon>
        <taxon>Spirochaetia</taxon>
        <taxon>Spirochaetales</taxon>
        <taxon>Treponemataceae</taxon>
        <taxon>Treponema</taxon>
    </lineage>
</organism>
<dbReference type="PATRIC" id="fig|907348.3.peg.1068"/>
<evidence type="ECO:0000259" key="3">
    <source>
        <dbReference type="Pfam" id="PF21346"/>
    </source>
</evidence>
<evidence type="ECO:0000259" key="2">
    <source>
        <dbReference type="Pfam" id="PF21345"/>
    </source>
</evidence>
<evidence type="ECO:0000259" key="1">
    <source>
        <dbReference type="Pfam" id="PF19501"/>
    </source>
</evidence>
<feature type="domain" description="PcRGLX/YetA-like C-terminal alpha/alpha toroid" evidence="3">
    <location>
        <begin position="517"/>
        <end position="929"/>
    </location>
</feature>
<dbReference type="InterPro" id="IPR048329">
    <property type="entry name" value="PcRGLX_1st"/>
</dbReference>
<evidence type="ECO:0000313" key="4">
    <source>
        <dbReference type="EMBL" id="EIC02336.1"/>
    </source>
</evidence>
<dbReference type="InterPro" id="IPR045793">
    <property type="entry name" value="PcRGLX/YetA-like"/>
</dbReference>
<dbReference type="AlphaFoldDB" id="H7EJH5"/>
<dbReference type="EMBL" id="AGRW01000041">
    <property type="protein sequence ID" value="EIC02336.1"/>
    <property type="molecule type" value="Genomic_DNA"/>
</dbReference>
<keyword evidence="5" id="KW-1185">Reference proteome</keyword>
<dbReference type="InterPro" id="IPR048331">
    <property type="entry name" value="PcRGLX/YetA_3rd"/>
</dbReference>
<dbReference type="PANTHER" id="PTHR40081">
    <property type="entry name" value="CONCANAVALIN A-LIKE LECTIN/GLUCANASE"/>
    <property type="match status" value="1"/>
</dbReference>
<feature type="domain" description="PcRGLX/YetA-like N-terminal RIFT barrel" evidence="1">
    <location>
        <begin position="58"/>
        <end position="112"/>
    </location>
</feature>
<dbReference type="Pfam" id="PF21346">
    <property type="entry name" value="PcRGLX_3rd"/>
    <property type="match status" value="1"/>
</dbReference>
<dbReference type="Pfam" id="PF19501">
    <property type="entry name" value="PcRGLX_1st"/>
    <property type="match status" value="1"/>
</dbReference>
<dbReference type="STRING" id="907348.TresaDRAFT_1600"/>
<dbReference type="Proteomes" id="UP000003571">
    <property type="component" value="Unassembled WGS sequence"/>
</dbReference>
<sequence>MKTARGVFARIFEGESMNDDMRGGFPYTLKAASGAEMPLGFLEGRGLSGAGASSYGNFSGYWKMGEVGADSAFSLFDESGREYPVQSHPAAFWPDGSLKWTFHTADFRPEERAAFSPVVEYGRKPAPLVGSVVCNDAGDRLVIDTGAIQAEVFTSKTRSGAFLGKTVILGRTAISEARLVYIDETPSCDGDVFPGIASAPARSAFFGAVSGAKIEEIGRLQAVIRIEGIHVEEKTGRELMPFVVRLTFRLGEPFIRIEHTFTYTGEPSRDMMRGLGIEFLTPVSGREYNRHVVFSGDLVGGEGCRAAAPFHEAQKMLLSWHPKLDPDVYPSQIAGKPLLFNPAESSSRAVDKVVSSIPAWTSYRMLADSADHWRITKGTGKDGCSRISAAEGRRSAGAASLSGEDGGIVVCMKDFWQKYPSGIWFDAIGSGDTSGDGCPRTTVWFWSPDAGAKDFRHYDTEGHSGSYYEGYDKLGSDPFGISCTNEMVIGAFLPHDGRIALSGEEIDAVAHDAQKSALLVSTPEYYHGTQAFGIWSLPDSGTPDKARLEKQLDDALSFYKKEIEQRRWYGFFDYGDFMHTYDKDRHCWRYDMGGYAWQNTELVPTMWLWYSFLRTGREDVFTMAEAMSRHTSEVDIYHEGKFRGMGSRHNVIHWGCPCKEVRIAMAGHHRFAFYLGGDRRYSDIFDIVRDADFSTLETDPLAMFYDKAKMKLPTHARSGPDWSTYTSNWLTEWERHRSEKYGQKIRTGIEDLKAAPLKLVSGNNFEYDPESGHLGYIGESTAGGTHLAVCMGGPQTWFELVPLLGDDEWERMLADFGSFYFASKEEQQERSGGIIGNREFSLPFMAAAMGAFGANRLGDKKLARKVWDTLLASLKGNGSSAECGNEFVPEKVPFCSDGRGIDEVPWVTTNVTAQFCLNAIVCLELIGRDL</sequence>
<dbReference type="PANTHER" id="PTHR40081:SF1">
    <property type="entry name" value="TAT PATHWAY SIGNAL SEQUENCE DOMAIN PROTEIN"/>
    <property type="match status" value="1"/>
</dbReference>
<accession>H7EJH5</accession>
<dbReference type="Pfam" id="PF21345">
    <property type="entry name" value="PcRGLX_2nd"/>
    <property type="match status" value="1"/>
</dbReference>
<evidence type="ECO:0000313" key="5">
    <source>
        <dbReference type="Proteomes" id="UP000003571"/>
    </source>
</evidence>
<dbReference type="eggNOG" id="ENOG502Z86X">
    <property type="taxonomic scope" value="Bacteria"/>
</dbReference>
<name>H7EJH5_9SPIR</name>
<feature type="domain" description="PcRGLX/YetA-like central beta-sandwich" evidence="2">
    <location>
        <begin position="133"/>
        <end position="492"/>
    </location>
</feature>
<reference evidence="4 5" key="1">
    <citation type="submission" date="2011-09" db="EMBL/GenBank/DDBJ databases">
        <title>The draft genome of Treponema saccharophilum DSM 2985.</title>
        <authorList>
            <consortium name="US DOE Joint Genome Institute (JGI-PGF)"/>
            <person name="Lucas S."/>
            <person name="Copeland A."/>
            <person name="Lapidus A."/>
            <person name="Glavina del Rio T."/>
            <person name="Dalin E."/>
            <person name="Tice H."/>
            <person name="Bruce D."/>
            <person name="Goodwin L."/>
            <person name="Pitluck S."/>
            <person name="Peters L."/>
            <person name="Kyrpides N."/>
            <person name="Mavromatis K."/>
            <person name="Ivanova N."/>
            <person name="Markowitz V."/>
            <person name="Cheng J.-F."/>
            <person name="Hugenholtz P."/>
            <person name="Woyke T."/>
            <person name="Wu D."/>
            <person name="Gronow S."/>
            <person name="Wellnitz S."/>
            <person name="Brambilla E."/>
            <person name="Klenk H.-P."/>
            <person name="Eisen J.A."/>
        </authorList>
    </citation>
    <scope>NUCLEOTIDE SEQUENCE [LARGE SCALE GENOMIC DNA]</scope>
    <source>
        <strain evidence="4 5">DSM 2985</strain>
    </source>
</reference>